<dbReference type="GO" id="GO:0016787">
    <property type="term" value="F:hydrolase activity"/>
    <property type="evidence" value="ECO:0007669"/>
    <property type="project" value="UniProtKB-ARBA"/>
</dbReference>
<reference evidence="1" key="1">
    <citation type="submission" date="2021-06" db="EMBL/GenBank/DDBJ databases">
        <authorList>
            <person name="Kallberg Y."/>
            <person name="Tangrot J."/>
            <person name="Rosling A."/>
        </authorList>
    </citation>
    <scope>NUCLEOTIDE SEQUENCE</scope>
    <source>
        <strain evidence="1">AZ414A</strain>
    </source>
</reference>
<dbReference type="PANTHER" id="PTHR10151:SF120">
    <property type="entry name" value="BIS(5'-ADENOSYL)-TRIPHOSPHATASE"/>
    <property type="match status" value="1"/>
</dbReference>
<dbReference type="Gene3D" id="3.40.720.10">
    <property type="entry name" value="Alkaline Phosphatase, subunit A"/>
    <property type="match status" value="1"/>
</dbReference>
<evidence type="ECO:0000313" key="1">
    <source>
        <dbReference type="EMBL" id="CAG8532754.1"/>
    </source>
</evidence>
<dbReference type="OrthoDB" id="4062651at2759"/>
<comment type="caution">
    <text evidence="1">The sequence shown here is derived from an EMBL/GenBank/DDBJ whole genome shotgun (WGS) entry which is preliminary data.</text>
</comment>
<organism evidence="1 2">
    <name type="scientific">Diversispora eburnea</name>
    <dbReference type="NCBI Taxonomy" id="1213867"/>
    <lineage>
        <taxon>Eukaryota</taxon>
        <taxon>Fungi</taxon>
        <taxon>Fungi incertae sedis</taxon>
        <taxon>Mucoromycota</taxon>
        <taxon>Glomeromycotina</taxon>
        <taxon>Glomeromycetes</taxon>
        <taxon>Diversisporales</taxon>
        <taxon>Diversisporaceae</taxon>
        <taxon>Diversispora</taxon>
    </lineage>
</organism>
<name>A0A9N9FFQ5_9GLOM</name>
<dbReference type="Proteomes" id="UP000789706">
    <property type="component" value="Unassembled WGS sequence"/>
</dbReference>
<gene>
    <name evidence="1" type="ORF">DEBURN_LOCUS6222</name>
</gene>
<dbReference type="Pfam" id="PF01663">
    <property type="entry name" value="Phosphodiest"/>
    <property type="match status" value="1"/>
</dbReference>
<protein>
    <submittedName>
        <fullName evidence="1">8239_t:CDS:1</fullName>
    </submittedName>
</protein>
<accession>A0A9N9FFQ5</accession>
<sequence>MVFQESYKRIIILGLDGVGRFLTETETPNIDAFFASGASSLKAKAVVPTDSAENWGSLLHGVLPHKHGLRNGDVDAGIPYDENNPYPTWESINTGIIELSVKVDLYAPLTHENFFFKWWLRFKHKIKNSIFDYSVVSRLVDYIHDPKNRDVKLIFVHLTDVDEYGHGHNYGSQTYLEQIKVLDSHIGKILEAIDKEGWNDDSLVIMTTDHGGIGTSHGGKSDEEVNVFLAVRGEGIEPNSKIESEVCNMDCAALIVKALGMEIPEWFDAKLPIEFA</sequence>
<keyword evidence="2" id="KW-1185">Reference proteome</keyword>
<dbReference type="SUPFAM" id="SSF53649">
    <property type="entry name" value="Alkaline phosphatase-like"/>
    <property type="match status" value="1"/>
</dbReference>
<proteinExistence type="predicted"/>
<evidence type="ECO:0000313" key="2">
    <source>
        <dbReference type="Proteomes" id="UP000789706"/>
    </source>
</evidence>
<dbReference type="InterPro" id="IPR002591">
    <property type="entry name" value="Phosphodiest/P_Trfase"/>
</dbReference>
<dbReference type="EMBL" id="CAJVPK010000620">
    <property type="protein sequence ID" value="CAG8532754.1"/>
    <property type="molecule type" value="Genomic_DNA"/>
</dbReference>
<dbReference type="InterPro" id="IPR017850">
    <property type="entry name" value="Alkaline_phosphatase_core_sf"/>
</dbReference>
<dbReference type="PANTHER" id="PTHR10151">
    <property type="entry name" value="ECTONUCLEOTIDE PYROPHOSPHATASE/PHOSPHODIESTERASE"/>
    <property type="match status" value="1"/>
</dbReference>
<dbReference type="AlphaFoldDB" id="A0A9N9FFQ5"/>